<dbReference type="AlphaFoldDB" id="A0A2V4AGD8"/>
<dbReference type="InterPro" id="IPR033432">
    <property type="entry name" value="GH94_catalytic"/>
</dbReference>
<dbReference type="PANTHER" id="PTHR37469:SF3">
    <property type="entry name" value="PUTATIVE-RELATED"/>
    <property type="match status" value="1"/>
</dbReference>
<dbReference type="Proteomes" id="UP000248079">
    <property type="component" value="Unassembled WGS sequence"/>
</dbReference>
<dbReference type="OrthoDB" id="9769991at2"/>
<dbReference type="InterPro" id="IPR010383">
    <property type="entry name" value="Glyco_hydrolase_94_b-supersand"/>
</dbReference>
<reference evidence="5 6" key="1">
    <citation type="submission" date="2018-05" db="EMBL/GenBank/DDBJ databases">
        <title>Marinifilum breve JC075T sp. nov., a marine bacterium isolated from Yongle Blue Hole in the South China Sea.</title>
        <authorList>
            <person name="Fu T."/>
        </authorList>
    </citation>
    <scope>NUCLEOTIDE SEQUENCE [LARGE SCALE GENOMIC DNA]</scope>
    <source>
        <strain evidence="5 6">JC075</strain>
    </source>
</reference>
<organism evidence="5 6">
    <name type="scientific">Marinifilum breve</name>
    <dbReference type="NCBI Taxonomy" id="2184082"/>
    <lineage>
        <taxon>Bacteria</taxon>
        <taxon>Pseudomonadati</taxon>
        <taxon>Bacteroidota</taxon>
        <taxon>Bacteroidia</taxon>
        <taxon>Marinilabiliales</taxon>
        <taxon>Marinifilaceae</taxon>
    </lineage>
</organism>
<gene>
    <name evidence="5" type="ORF">DF185_03505</name>
</gene>
<protein>
    <submittedName>
        <fullName evidence="5">N,N'-diacetylchitobiose phosphorylase</fullName>
    </submittedName>
</protein>
<dbReference type="Pfam" id="PF06165">
    <property type="entry name" value="GH94_b-supersand"/>
    <property type="match status" value="1"/>
</dbReference>
<name>A0A2V4AGD8_9BACT</name>
<comment type="caution">
    <text evidence="5">The sequence shown here is derived from an EMBL/GenBank/DDBJ whole genome shotgun (WGS) entry which is preliminary data.</text>
</comment>
<dbReference type="SUPFAM" id="SSF74650">
    <property type="entry name" value="Galactose mutarotase-like"/>
    <property type="match status" value="1"/>
</dbReference>
<dbReference type="Pfam" id="PF17167">
    <property type="entry name" value="Glyco_hydro_94"/>
    <property type="match status" value="1"/>
</dbReference>
<evidence type="ECO:0000259" key="4">
    <source>
        <dbReference type="Pfam" id="PF17167"/>
    </source>
</evidence>
<dbReference type="EMBL" id="QFLI01000001">
    <property type="protein sequence ID" value="PXY03164.1"/>
    <property type="molecule type" value="Genomic_DNA"/>
</dbReference>
<dbReference type="Gene3D" id="2.60.420.10">
    <property type="entry name" value="Maltose phosphorylase, domain 3"/>
    <property type="match status" value="1"/>
</dbReference>
<dbReference type="Gene3D" id="2.70.98.40">
    <property type="entry name" value="Glycoside hydrolase, family 65, N-terminal domain"/>
    <property type="match status" value="1"/>
</dbReference>
<evidence type="ECO:0000256" key="2">
    <source>
        <dbReference type="ARBA" id="ARBA00022679"/>
    </source>
</evidence>
<dbReference type="InterPro" id="IPR008928">
    <property type="entry name" value="6-hairpin_glycosidase_sf"/>
</dbReference>
<keyword evidence="6" id="KW-1185">Reference proteome</keyword>
<dbReference type="InterPro" id="IPR052047">
    <property type="entry name" value="GH94_Enzymes"/>
</dbReference>
<accession>A0A2V4AGD8</accession>
<dbReference type="InterPro" id="IPR012341">
    <property type="entry name" value="6hp_glycosidase-like_sf"/>
</dbReference>
<dbReference type="GO" id="GO:0016757">
    <property type="term" value="F:glycosyltransferase activity"/>
    <property type="evidence" value="ECO:0007669"/>
    <property type="project" value="UniProtKB-KW"/>
</dbReference>
<evidence type="ECO:0000259" key="3">
    <source>
        <dbReference type="Pfam" id="PF06165"/>
    </source>
</evidence>
<dbReference type="Gene3D" id="1.50.10.10">
    <property type="match status" value="1"/>
</dbReference>
<dbReference type="RefSeq" id="WP_110359319.1">
    <property type="nucleotide sequence ID" value="NZ_QFLI01000001.1"/>
</dbReference>
<evidence type="ECO:0000313" key="5">
    <source>
        <dbReference type="EMBL" id="PXY03164.1"/>
    </source>
</evidence>
<dbReference type="InterPro" id="IPR037828">
    <property type="entry name" value="GH94N_ChBP"/>
</dbReference>
<dbReference type="GO" id="GO:0005975">
    <property type="term" value="P:carbohydrate metabolic process"/>
    <property type="evidence" value="ECO:0007669"/>
    <property type="project" value="InterPro"/>
</dbReference>
<evidence type="ECO:0000313" key="6">
    <source>
        <dbReference type="Proteomes" id="UP000248079"/>
    </source>
</evidence>
<proteinExistence type="predicted"/>
<sequence>MKYGYFDDKNKEYVVERPDTPASWTNYLGDTNYGAIITNNAGGYSFYKSAAQGRFTRLRFNSVPMDQAGRYLYFHDKDSKDFWSASWQPVGKSLEQFKTECRHGTAYTKISSEYKDIASEVSYFVPRGKAYEAWMVKLTNKGKETRNLRAFPFVEYACNWNAGDDLGNLQYTQYIANMSVVDGIIDHGSNINMPEMPEDFQQKDQQRHTFFAMVGAEVSGYDTDRDVFIGRYNGYGNPDVVQKGECAGSLAEGGNPCGVLQTDICLQPGESVEFAIVMGIGSAQKEGAEVKEKYADLSILKNELEELKNYWHSRLEVMQVETPDADVNSMLNVWSPYNCQITYAWSRAASLVYAGVRDGLGYRDSVQDMLGVMHSVPEEAGERLELLITGQASTGGAMPVVKPFAHKPGQEKEPEANEYRSDDCLWLFNAIPEYVNETGNFDFYLKELPYADKGKDSVLGHLRRAIEFNLERSGAHGIPCGLAADWNDCLVLGYEGESVFVAFQLRYALAKYSEVSEKLGLTKEVEWAEQELRILDKSLEEHCWDEDRYVRAFSDKGFRFGAKENEEGNIFMNPQVWAVISGHANREKAEKAMNVVHDDLYTDYGIMLCAPPFEKSDFDIVRAVLFNPGMKENAGIFNHTQGWGVMAESMLGNGNRAYKYYKSYLPAAYNDMAEVREIEPYVYAQSTHSVYSKRFGSSRLPWLSGTATWAYYAATRYLLGIRPEIDGLTVDPCVPDSWEGFKVVRNFRGAVYNISVSNPNRVMKGIACLKMNGEIIEGNKLPVGEEGKEYQVEVIMG</sequence>
<dbReference type="InterPro" id="IPR011013">
    <property type="entry name" value="Gal_mutarotase_sf_dom"/>
</dbReference>
<dbReference type="PANTHER" id="PTHR37469">
    <property type="entry name" value="CELLOBIONIC ACID PHOSPHORYLASE-RELATED"/>
    <property type="match status" value="1"/>
</dbReference>
<dbReference type="Gene3D" id="1.20.890.20">
    <property type="entry name" value="mpn423 like domain"/>
    <property type="match status" value="1"/>
</dbReference>
<keyword evidence="2" id="KW-0808">Transferase</keyword>
<dbReference type="SMART" id="SM01068">
    <property type="entry name" value="CBM_X"/>
    <property type="match status" value="1"/>
</dbReference>
<evidence type="ECO:0000256" key="1">
    <source>
        <dbReference type="ARBA" id="ARBA00022676"/>
    </source>
</evidence>
<dbReference type="GO" id="GO:0030246">
    <property type="term" value="F:carbohydrate binding"/>
    <property type="evidence" value="ECO:0007669"/>
    <property type="project" value="InterPro"/>
</dbReference>
<dbReference type="CDD" id="cd11755">
    <property type="entry name" value="GH94N_ChBP_like"/>
    <property type="match status" value="1"/>
</dbReference>
<keyword evidence="1" id="KW-0328">Glycosyltransferase</keyword>
<feature type="domain" description="Glycosyl hydrolase 94 catalytic" evidence="4">
    <location>
        <begin position="310"/>
        <end position="720"/>
    </location>
</feature>
<dbReference type="SUPFAM" id="SSF48208">
    <property type="entry name" value="Six-hairpin glycosidases"/>
    <property type="match status" value="1"/>
</dbReference>
<dbReference type="InterPro" id="IPR037018">
    <property type="entry name" value="GH65_N"/>
</dbReference>
<feature type="domain" description="Glycosyl hydrolase 94 supersandwich" evidence="3">
    <location>
        <begin position="11"/>
        <end position="296"/>
    </location>
</feature>